<dbReference type="STRING" id="1046627.BZARG_1369"/>
<organism evidence="2 3">
    <name type="scientific">Bizionia argentinensis JUB59</name>
    <dbReference type="NCBI Taxonomy" id="1046627"/>
    <lineage>
        <taxon>Bacteria</taxon>
        <taxon>Pseudomonadati</taxon>
        <taxon>Bacteroidota</taxon>
        <taxon>Flavobacteriia</taxon>
        <taxon>Flavobacteriales</taxon>
        <taxon>Flavobacteriaceae</taxon>
        <taxon>Bizionia</taxon>
    </lineage>
</organism>
<accession>G2EDL8</accession>
<evidence type="ECO:0000256" key="1">
    <source>
        <dbReference type="SAM" id="SignalP"/>
    </source>
</evidence>
<dbReference type="RefSeq" id="WP_008637131.1">
    <property type="nucleotide sequence ID" value="NZ_AFXZ01000025.1"/>
</dbReference>
<proteinExistence type="predicted"/>
<sequence>MKKFILNVIAIVCFTFMSFANTNDIIKPLNLEPNVAETVNKTVDEDKLLWCVAYYSETVYSFMDKTYHTIVYVACTEVSL</sequence>
<evidence type="ECO:0000313" key="2">
    <source>
        <dbReference type="EMBL" id="EGV43504.1"/>
    </source>
</evidence>
<gene>
    <name evidence="2" type="ORF">BZARG_1369</name>
</gene>
<dbReference type="OrthoDB" id="1375685at2"/>
<feature type="signal peptide" evidence="1">
    <location>
        <begin position="1"/>
        <end position="20"/>
    </location>
</feature>
<evidence type="ECO:0000313" key="3">
    <source>
        <dbReference type="Proteomes" id="UP000003730"/>
    </source>
</evidence>
<dbReference type="Proteomes" id="UP000003730">
    <property type="component" value="Unassembled WGS sequence"/>
</dbReference>
<dbReference type="AlphaFoldDB" id="G2EDL8"/>
<reference evidence="2 3" key="1">
    <citation type="journal article" date="2008" name="Int. J. Syst. Evol. Microbiol.">
        <title>Bizionia argentinensis sp. nov., isolated from surface marine water in Antarctica.</title>
        <authorList>
            <person name="Bercovich A."/>
            <person name="Vazquez S.C."/>
            <person name="Yankilevich P."/>
            <person name="Coria S.H."/>
            <person name="Foti M."/>
            <person name="Hernandez E."/>
            <person name="Vidal A."/>
            <person name="Ruberto L."/>
            <person name="Melo C."/>
            <person name="Marenssi S."/>
            <person name="Criscuolo M."/>
            <person name="Memoli M."/>
            <person name="Arguelles M."/>
            <person name="Mac Cormack W.P."/>
        </authorList>
    </citation>
    <scope>NUCLEOTIDE SEQUENCE [LARGE SCALE GENOMIC DNA]</scope>
    <source>
        <strain evidence="2 3">JUB59</strain>
    </source>
</reference>
<keyword evidence="1" id="KW-0732">Signal</keyword>
<protein>
    <submittedName>
        <fullName evidence="2">Uncharacterized protein</fullName>
    </submittedName>
</protein>
<comment type="caution">
    <text evidence="2">The sequence shown here is derived from an EMBL/GenBank/DDBJ whole genome shotgun (WGS) entry which is preliminary data.</text>
</comment>
<dbReference type="EMBL" id="AFXZ01000025">
    <property type="protein sequence ID" value="EGV43504.1"/>
    <property type="molecule type" value="Genomic_DNA"/>
</dbReference>
<keyword evidence="3" id="KW-1185">Reference proteome</keyword>
<feature type="chain" id="PRO_5003429149" evidence="1">
    <location>
        <begin position="21"/>
        <end position="80"/>
    </location>
</feature>
<name>G2EDL8_9FLAO</name>